<reference evidence="1" key="1">
    <citation type="submission" date="2020-09" db="EMBL/GenBank/DDBJ databases">
        <title>Genome-Enabled Discovery of Anthraquinone Biosynthesis in Senna tora.</title>
        <authorList>
            <person name="Kang S.-H."/>
            <person name="Pandey R.P."/>
            <person name="Lee C.-M."/>
            <person name="Sim J.-S."/>
            <person name="Jeong J.-T."/>
            <person name="Choi B.-S."/>
            <person name="Jung M."/>
            <person name="Ginzburg D."/>
            <person name="Zhao K."/>
            <person name="Won S.Y."/>
            <person name="Oh T.-J."/>
            <person name="Yu Y."/>
            <person name="Kim N.-H."/>
            <person name="Lee O.R."/>
            <person name="Lee T.-H."/>
            <person name="Bashyal P."/>
            <person name="Kim T.-S."/>
            <person name="Lee W.-H."/>
            <person name="Kawkins C."/>
            <person name="Kim C.-K."/>
            <person name="Kim J.S."/>
            <person name="Ahn B.O."/>
            <person name="Rhee S.Y."/>
            <person name="Sohng J.K."/>
        </authorList>
    </citation>
    <scope>NUCLEOTIDE SEQUENCE</scope>
    <source>
        <tissue evidence="1">Leaf</tissue>
    </source>
</reference>
<proteinExistence type="predicted"/>
<accession>A0A834TX91</accession>
<protein>
    <submittedName>
        <fullName evidence="1">Uncharacterized protein</fullName>
    </submittedName>
</protein>
<name>A0A834TX91_9FABA</name>
<keyword evidence="2" id="KW-1185">Reference proteome</keyword>
<sequence>MKFRLEVGPGVRAVMVGYAVITSALYIAELHNLTLDSTTCGPPTFIQSSDTTPFAICQRRHPFFYFPRAT</sequence>
<gene>
    <name evidence="1" type="ORF">G2W53_012731</name>
</gene>
<dbReference type="AlphaFoldDB" id="A0A834TX91"/>
<dbReference type="EMBL" id="JAAIUW010000005">
    <property type="protein sequence ID" value="KAF7830398.1"/>
    <property type="molecule type" value="Genomic_DNA"/>
</dbReference>
<dbReference type="Proteomes" id="UP000634136">
    <property type="component" value="Unassembled WGS sequence"/>
</dbReference>
<organism evidence="1 2">
    <name type="scientific">Senna tora</name>
    <dbReference type="NCBI Taxonomy" id="362788"/>
    <lineage>
        <taxon>Eukaryota</taxon>
        <taxon>Viridiplantae</taxon>
        <taxon>Streptophyta</taxon>
        <taxon>Embryophyta</taxon>
        <taxon>Tracheophyta</taxon>
        <taxon>Spermatophyta</taxon>
        <taxon>Magnoliopsida</taxon>
        <taxon>eudicotyledons</taxon>
        <taxon>Gunneridae</taxon>
        <taxon>Pentapetalae</taxon>
        <taxon>rosids</taxon>
        <taxon>fabids</taxon>
        <taxon>Fabales</taxon>
        <taxon>Fabaceae</taxon>
        <taxon>Caesalpinioideae</taxon>
        <taxon>Cassia clade</taxon>
        <taxon>Senna</taxon>
    </lineage>
</organism>
<evidence type="ECO:0000313" key="1">
    <source>
        <dbReference type="EMBL" id="KAF7830398.1"/>
    </source>
</evidence>
<evidence type="ECO:0000313" key="2">
    <source>
        <dbReference type="Proteomes" id="UP000634136"/>
    </source>
</evidence>
<comment type="caution">
    <text evidence="1">The sequence shown here is derived from an EMBL/GenBank/DDBJ whole genome shotgun (WGS) entry which is preliminary data.</text>
</comment>